<dbReference type="eggNOG" id="ENOG50337CJ">
    <property type="taxonomic scope" value="Bacteria"/>
</dbReference>
<keyword evidence="1" id="KW-1133">Transmembrane helix</keyword>
<feature type="transmembrane region" description="Helical" evidence="1">
    <location>
        <begin position="193"/>
        <end position="212"/>
    </location>
</feature>
<organism evidence="2 3">
    <name type="scientific">Caenibius tardaugens NBRC 16725</name>
    <dbReference type="NCBI Taxonomy" id="1219035"/>
    <lineage>
        <taxon>Bacteria</taxon>
        <taxon>Pseudomonadati</taxon>
        <taxon>Pseudomonadota</taxon>
        <taxon>Alphaproteobacteria</taxon>
        <taxon>Sphingomonadales</taxon>
        <taxon>Erythrobacteraceae</taxon>
        <taxon>Caenibius</taxon>
    </lineage>
</organism>
<evidence type="ECO:0000313" key="3">
    <source>
        <dbReference type="Proteomes" id="UP000016568"/>
    </source>
</evidence>
<feature type="transmembrane region" description="Helical" evidence="1">
    <location>
        <begin position="247"/>
        <end position="268"/>
    </location>
</feature>
<name>U2ZV79_9SPHN</name>
<evidence type="ECO:0000256" key="1">
    <source>
        <dbReference type="SAM" id="Phobius"/>
    </source>
</evidence>
<keyword evidence="1" id="KW-0812">Transmembrane</keyword>
<proteinExistence type="predicted"/>
<feature type="transmembrane region" description="Helical" evidence="1">
    <location>
        <begin position="20"/>
        <end position="42"/>
    </location>
</feature>
<sequence length="274" mass="30282">MISFAIFVVAIYQLRNVDFATLWTLVPASVAFWVLFFAYYFAAPLSEFAIFRRIWTLPASGFPALLGKLVSNELLLGYLGEVYFYTWARRNAAITNAPFGAIKDVSILSALTGNLFTLILVVLAAPLLGELHLHFSANAFIWSTVFVLVTSMVVLLFGNRLFTLPPRELWLVSGIHIFRIVAKTALAATMWHIMLPAVPLGLWLLLSALRQLLSRLPFLPNKDVVFAGLAAFFVGQDTQIVDAMTLMASLILAAHLCVGICVGGYELMRGSHRS</sequence>
<keyword evidence="1" id="KW-0472">Membrane</keyword>
<keyword evidence="3" id="KW-1185">Reference proteome</keyword>
<dbReference type="EMBL" id="BASZ01000005">
    <property type="protein sequence ID" value="GAD49279.1"/>
    <property type="molecule type" value="Genomic_DNA"/>
</dbReference>
<reference evidence="2 3" key="1">
    <citation type="submission" date="2013-09" db="EMBL/GenBank/DDBJ databases">
        <title>Whole genome shotgun sequence of Novosphingobium tardaugens NBRC 16725.</title>
        <authorList>
            <person name="Isaki S."/>
            <person name="Hosoyama A."/>
            <person name="Tsuchikane K."/>
            <person name="Katsumata H."/>
            <person name="Ando Y."/>
            <person name="Yamazaki S."/>
            <person name="Fujita N."/>
        </authorList>
    </citation>
    <scope>NUCLEOTIDE SEQUENCE [LARGE SCALE GENOMIC DNA]</scope>
    <source>
        <strain evidence="2 3">NBRC 16725</strain>
    </source>
</reference>
<feature type="transmembrane region" description="Helical" evidence="1">
    <location>
        <begin position="105"/>
        <end position="127"/>
    </location>
</feature>
<gene>
    <name evidence="2" type="ORF">NT2_05_01990</name>
</gene>
<evidence type="ECO:0000313" key="2">
    <source>
        <dbReference type="EMBL" id="GAD49279.1"/>
    </source>
</evidence>
<evidence type="ECO:0008006" key="4">
    <source>
        <dbReference type="Google" id="ProtNLM"/>
    </source>
</evidence>
<accession>U2ZV79</accession>
<dbReference type="AlphaFoldDB" id="U2ZV79"/>
<dbReference type="Proteomes" id="UP000016568">
    <property type="component" value="Unassembled WGS sequence"/>
</dbReference>
<feature type="transmembrane region" description="Helical" evidence="1">
    <location>
        <begin position="62"/>
        <end position="84"/>
    </location>
</feature>
<feature type="transmembrane region" description="Helical" evidence="1">
    <location>
        <begin position="139"/>
        <end position="157"/>
    </location>
</feature>
<comment type="caution">
    <text evidence="2">The sequence shown here is derived from an EMBL/GenBank/DDBJ whole genome shotgun (WGS) entry which is preliminary data.</text>
</comment>
<protein>
    <recommendedName>
        <fullName evidence="4">Flippase-like domain-containing protein</fullName>
    </recommendedName>
</protein>